<reference evidence="2 3" key="1">
    <citation type="submission" date="2020-03" db="EMBL/GenBank/DDBJ databases">
        <title>Genomic Encyclopedia of Type Strains, Phase IV (KMG-IV): sequencing the most valuable type-strain genomes for metagenomic binning, comparative biology and taxonomic classification.</title>
        <authorList>
            <person name="Goeker M."/>
        </authorList>
    </citation>
    <scope>NUCLEOTIDE SEQUENCE [LARGE SCALE GENOMIC DNA]</scope>
    <source>
        <strain evidence="2 3">DSM 102865</strain>
    </source>
</reference>
<evidence type="ECO:0000313" key="2">
    <source>
        <dbReference type="EMBL" id="NIJ52643.1"/>
    </source>
</evidence>
<organism evidence="2 3">
    <name type="scientific">Dyadobacter arcticus</name>
    <dbReference type="NCBI Taxonomy" id="1078754"/>
    <lineage>
        <taxon>Bacteria</taxon>
        <taxon>Pseudomonadati</taxon>
        <taxon>Bacteroidota</taxon>
        <taxon>Cytophagia</taxon>
        <taxon>Cytophagales</taxon>
        <taxon>Spirosomataceae</taxon>
        <taxon>Dyadobacter</taxon>
    </lineage>
</organism>
<comment type="caution">
    <text evidence="2">The sequence shown here is derived from an EMBL/GenBank/DDBJ whole genome shotgun (WGS) entry which is preliminary data.</text>
</comment>
<gene>
    <name evidence="2" type="ORF">FHS68_001813</name>
</gene>
<dbReference type="Proteomes" id="UP001179181">
    <property type="component" value="Unassembled WGS sequence"/>
</dbReference>
<feature type="region of interest" description="Disordered" evidence="1">
    <location>
        <begin position="1"/>
        <end position="30"/>
    </location>
</feature>
<keyword evidence="3" id="KW-1185">Reference proteome</keyword>
<name>A0ABX0UHY9_9BACT</name>
<evidence type="ECO:0000256" key="1">
    <source>
        <dbReference type="SAM" id="MobiDB-lite"/>
    </source>
</evidence>
<protein>
    <submittedName>
        <fullName evidence="2">Uncharacterized protein</fullName>
    </submittedName>
</protein>
<evidence type="ECO:0000313" key="3">
    <source>
        <dbReference type="Proteomes" id="UP001179181"/>
    </source>
</evidence>
<sequence>MREVEQFDPQQRSTQEKDDPEVTYDKLKGR</sequence>
<dbReference type="EMBL" id="JAASQJ010000002">
    <property type="protein sequence ID" value="NIJ52643.1"/>
    <property type="molecule type" value="Genomic_DNA"/>
</dbReference>
<accession>A0ABX0UHY9</accession>
<proteinExistence type="predicted"/>